<feature type="transmembrane region" description="Helical" evidence="15">
    <location>
        <begin position="12"/>
        <end position="30"/>
    </location>
</feature>
<proteinExistence type="inferred from homology"/>
<evidence type="ECO:0000256" key="7">
    <source>
        <dbReference type="ARBA" id="ARBA00022824"/>
    </source>
</evidence>
<keyword evidence="8" id="KW-0492">Microsome</keyword>
<dbReference type="InterPro" id="IPR036396">
    <property type="entry name" value="Cyt_P450_sf"/>
</dbReference>
<evidence type="ECO:0000256" key="14">
    <source>
        <dbReference type="RuleBase" id="RU000461"/>
    </source>
</evidence>
<dbReference type="Proteomes" id="UP000515163">
    <property type="component" value="Unplaced"/>
</dbReference>
<evidence type="ECO:0000256" key="5">
    <source>
        <dbReference type="ARBA" id="ARBA00022617"/>
    </source>
</evidence>
<dbReference type="PROSITE" id="PS00086">
    <property type="entry name" value="CYTOCHROME_P450"/>
    <property type="match status" value="1"/>
</dbReference>
<evidence type="ECO:0000256" key="3">
    <source>
        <dbReference type="ARBA" id="ARBA00004406"/>
    </source>
</evidence>
<dbReference type="GO" id="GO:0005506">
    <property type="term" value="F:iron ion binding"/>
    <property type="evidence" value="ECO:0007669"/>
    <property type="project" value="InterPro"/>
</dbReference>
<dbReference type="PRINTS" id="PR00463">
    <property type="entry name" value="EP450I"/>
</dbReference>
<evidence type="ECO:0000256" key="11">
    <source>
        <dbReference type="ARBA" id="ARBA00023033"/>
    </source>
</evidence>
<dbReference type="Gene3D" id="1.10.630.10">
    <property type="entry name" value="Cytochrome P450"/>
    <property type="match status" value="1"/>
</dbReference>
<dbReference type="AlphaFoldDB" id="A0A6P8I326"/>
<gene>
    <name evidence="17" type="primary">LOC116295529</name>
</gene>
<evidence type="ECO:0000313" key="17">
    <source>
        <dbReference type="RefSeq" id="XP_031559230.1"/>
    </source>
</evidence>
<protein>
    <submittedName>
        <fullName evidence="17">Cytochrome P450 1A1-like</fullName>
    </submittedName>
</protein>
<evidence type="ECO:0000256" key="4">
    <source>
        <dbReference type="ARBA" id="ARBA00010617"/>
    </source>
</evidence>
<dbReference type="KEGG" id="aten:116295529"/>
<organism evidence="16 17">
    <name type="scientific">Actinia tenebrosa</name>
    <name type="common">Australian red waratah sea anemone</name>
    <dbReference type="NCBI Taxonomy" id="6105"/>
    <lineage>
        <taxon>Eukaryota</taxon>
        <taxon>Metazoa</taxon>
        <taxon>Cnidaria</taxon>
        <taxon>Anthozoa</taxon>
        <taxon>Hexacorallia</taxon>
        <taxon>Actiniaria</taxon>
        <taxon>Actiniidae</taxon>
        <taxon>Actinia</taxon>
    </lineage>
</organism>
<name>A0A6P8I326_ACTTE</name>
<evidence type="ECO:0000256" key="10">
    <source>
        <dbReference type="ARBA" id="ARBA00023004"/>
    </source>
</evidence>
<evidence type="ECO:0000256" key="1">
    <source>
        <dbReference type="ARBA" id="ARBA00001971"/>
    </source>
</evidence>
<evidence type="ECO:0000256" key="12">
    <source>
        <dbReference type="ARBA" id="ARBA00023136"/>
    </source>
</evidence>
<dbReference type="Pfam" id="PF00067">
    <property type="entry name" value="p450"/>
    <property type="match status" value="1"/>
</dbReference>
<dbReference type="InParanoid" id="A0A6P8I326"/>
<keyword evidence="15" id="KW-0812">Transmembrane</keyword>
<evidence type="ECO:0000256" key="8">
    <source>
        <dbReference type="ARBA" id="ARBA00022848"/>
    </source>
</evidence>
<evidence type="ECO:0000256" key="9">
    <source>
        <dbReference type="ARBA" id="ARBA00023002"/>
    </source>
</evidence>
<feature type="binding site" description="axial binding residue" evidence="13">
    <location>
        <position position="453"/>
    </location>
    <ligand>
        <name>heme</name>
        <dbReference type="ChEBI" id="CHEBI:30413"/>
    </ligand>
    <ligandPart>
        <name>Fe</name>
        <dbReference type="ChEBI" id="CHEBI:18248"/>
    </ligandPart>
</feature>
<dbReference type="GO" id="GO:0042448">
    <property type="term" value="P:progesterone metabolic process"/>
    <property type="evidence" value="ECO:0007669"/>
    <property type="project" value="TreeGrafter"/>
</dbReference>
<dbReference type="SUPFAM" id="SSF48264">
    <property type="entry name" value="Cytochrome P450"/>
    <property type="match status" value="1"/>
</dbReference>
<evidence type="ECO:0000256" key="2">
    <source>
        <dbReference type="ARBA" id="ARBA00004174"/>
    </source>
</evidence>
<dbReference type="InterPro" id="IPR017972">
    <property type="entry name" value="Cyt_P450_CS"/>
</dbReference>
<dbReference type="PANTHER" id="PTHR24289">
    <property type="entry name" value="STEROID 17-ALPHA-HYDROXYLASE/17,20 LYASE"/>
    <property type="match status" value="1"/>
</dbReference>
<keyword evidence="9 14" id="KW-0560">Oxidoreductase</keyword>
<dbReference type="GeneID" id="116295529"/>
<dbReference type="OrthoDB" id="1055148at2759"/>
<comment type="cofactor">
    <cofactor evidence="1 13">
        <name>heme</name>
        <dbReference type="ChEBI" id="CHEBI:30413"/>
    </cofactor>
</comment>
<dbReference type="PRINTS" id="PR00385">
    <property type="entry name" value="P450"/>
</dbReference>
<dbReference type="GO" id="GO:0005789">
    <property type="term" value="C:endoplasmic reticulum membrane"/>
    <property type="evidence" value="ECO:0007669"/>
    <property type="project" value="UniProtKB-SubCell"/>
</dbReference>
<dbReference type="InterPro" id="IPR001128">
    <property type="entry name" value="Cyt_P450"/>
</dbReference>
<dbReference type="GO" id="GO:0042446">
    <property type="term" value="P:hormone biosynthetic process"/>
    <property type="evidence" value="ECO:0007669"/>
    <property type="project" value="TreeGrafter"/>
</dbReference>
<dbReference type="FunFam" id="1.10.630.10:FF:000238">
    <property type="entry name" value="Cytochrome P450 2A6"/>
    <property type="match status" value="1"/>
</dbReference>
<evidence type="ECO:0000256" key="13">
    <source>
        <dbReference type="PIRSR" id="PIRSR602401-1"/>
    </source>
</evidence>
<comment type="similarity">
    <text evidence="4 14">Belongs to the cytochrome P450 family.</text>
</comment>
<evidence type="ECO:0000256" key="15">
    <source>
        <dbReference type="SAM" id="Phobius"/>
    </source>
</evidence>
<keyword evidence="12 15" id="KW-0472">Membrane</keyword>
<keyword evidence="7" id="KW-0256">Endoplasmic reticulum</keyword>
<keyword evidence="6 13" id="KW-0479">Metal-binding</keyword>
<keyword evidence="5 13" id="KW-0349">Heme</keyword>
<dbReference type="GO" id="GO:0004508">
    <property type="term" value="F:steroid 17-alpha-monooxygenase activity"/>
    <property type="evidence" value="ECO:0007669"/>
    <property type="project" value="TreeGrafter"/>
</dbReference>
<dbReference type="GO" id="GO:0020037">
    <property type="term" value="F:heme binding"/>
    <property type="evidence" value="ECO:0007669"/>
    <property type="project" value="InterPro"/>
</dbReference>
<dbReference type="RefSeq" id="XP_031559230.1">
    <property type="nucleotide sequence ID" value="XM_031703370.1"/>
</dbReference>
<sequence length="506" mass="57096">MDYDQYICFSYLLHPIMCTVLVALLMYLFWSKLVRLNELPEETLRDPPGPFALPIVGNISLLGSQPHLNLTHLADLYGEIYSLRLGSRKVVVLNSVKMAQEVLVKNARHFSDRPPLQSFQVNSNNGQSISFGNAGQWYCYHKRFASRALTKMYENGERFDQIASDEIMHLKYLLGLDQSNEPIDPTSLMKELVFKFSFRILFGDDLAGMFAEDFYHIVGQSATFVENNSAVNLVDFFPWLAALFKNQTRKIKLSVDQLMDSVKRIYQGHTTRGDNNIHSCITEALKGEALTEQTLSEDSMVQILADLFGAGLETVSTSMIWAVAFLASNKSLQEQLYDELKGAIGKTSNRSPSLEDKSKMPLLQAIVLEVLRMSSVLPLGLPHYCSQDAVISGYRIDKGTLVLLNLWAINHDPNSFERPNSFNPYRFLDPVTHQLVNDDWMLALPFSIGTRKCLGSTVAKSELFLLMAGLLHNFSFEMAGESADLNGTFGLTLRPRPFSVYIHKRF</sequence>
<keyword evidence="16" id="KW-1185">Reference proteome</keyword>
<comment type="subcellular location">
    <subcellularLocation>
        <location evidence="3">Endoplasmic reticulum membrane</location>
        <topology evidence="3">Peripheral membrane protein</topology>
    </subcellularLocation>
    <subcellularLocation>
        <location evidence="2">Microsome membrane</location>
        <topology evidence="2">Peripheral membrane protein</topology>
    </subcellularLocation>
</comment>
<evidence type="ECO:0000313" key="16">
    <source>
        <dbReference type="Proteomes" id="UP000515163"/>
    </source>
</evidence>
<keyword evidence="10 13" id="KW-0408">Iron</keyword>
<keyword evidence="11 14" id="KW-0503">Monooxygenase</keyword>
<keyword evidence="15" id="KW-1133">Transmembrane helix</keyword>
<dbReference type="PANTHER" id="PTHR24289:SF1">
    <property type="entry name" value="STEROID 17-ALPHA-HYDROXYLASE_17,20 LYASE"/>
    <property type="match status" value="1"/>
</dbReference>
<reference evidence="17" key="1">
    <citation type="submission" date="2025-08" db="UniProtKB">
        <authorList>
            <consortium name="RefSeq"/>
        </authorList>
    </citation>
    <scope>IDENTIFICATION</scope>
    <source>
        <tissue evidence="17">Tentacle</tissue>
    </source>
</reference>
<evidence type="ECO:0000256" key="6">
    <source>
        <dbReference type="ARBA" id="ARBA00022723"/>
    </source>
</evidence>
<accession>A0A6P8I326</accession>
<dbReference type="InterPro" id="IPR002401">
    <property type="entry name" value="Cyt_P450_E_grp-I"/>
</dbReference>